<dbReference type="Pfam" id="PF02782">
    <property type="entry name" value="FGGY_C"/>
    <property type="match status" value="1"/>
</dbReference>
<name>X1C7F2_9ZZZZ</name>
<dbReference type="EMBL" id="BART01022100">
    <property type="protein sequence ID" value="GAG92323.1"/>
    <property type="molecule type" value="Genomic_DNA"/>
</dbReference>
<accession>X1C7F2</accession>
<gene>
    <name evidence="4" type="ORF">S01H4_40561</name>
</gene>
<dbReference type="InterPro" id="IPR018485">
    <property type="entry name" value="FGGY_C"/>
</dbReference>
<dbReference type="GO" id="GO:0016301">
    <property type="term" value="F:kinase activity"/>
    <property type="evidence" value="ECO:0007669"/>
    <property type="project" value="UniProtKB-KW"/>
</dbReference>
<feature type="non-terminal residue" evidence="4">
    <location>
        <position position="1"/>
    </location>
</feature>
<dbReference type="SUPFAM" id="SSF53067">
    <property type="entry name" value="Actin-like ATPase domain"/>
    <property type="match status" value="1"/>
</dbReference>
<feature type="domain" description="Carbohydrate kinase FGGY C-terminal" evidence="3">
    <location>
        <begin position="10"/>
        <end position="129"/>
    </location>
</feature>
<sequence>GNKGLYLLNKEAESIPAGSDGLIFLPYLSGERTPHADPYARGVFFGISYIHTQDHFVRSIMEGVAFSQLDCLSLMRKLNIVSDKIVLFGGGAKSKVWRQIISDVMNARIVTLNVEEGPAYGAALIAGVGCGIYSSIEEAAGKTIKEANQINPIEENVKKYEKLYKIYGSLYEDLKDDFEKLSHI</sequence>
<dbReference type="PANTHER" id="PTHR43095">
    <property type="entry name" value="SUGAR KINASE"/>
    <property type="match status" value="1"/>
</dbReference>
<evidence type="ECO:0000256" key="1">
    <source>
        <dbReference type="ARBA" id="ARBA00022679"/>
    </source>
</evidence>
<dbReference type="PANTHER" id="PTHR43095:SF5">
    <property type="entry name" value="XYLULOSE KINASE"/>
    <property type="match status" value="1"/>
</dbReference>
<protein>
    <recommendedName>
        <fullName evidence="3">Carbohydrate kinase FGGY C-terminal domain-containing protein</fullName>
    </recommendedName>
</protein>
<dbReference type="Gene3D" id="3.30.420.40">
    <property type="match status" value="1"/>
</dbReference>
<dbReference type="AlphaFoldDB" id="X1C7F2"/>
<evidence type="ECO:0000313" key="4">
    <source>
        <dbReference type="EMBL" id="GAG92323.1"/>
    </source>
</evidence>
<reference evidence="4" key="1">
    <citation type="journal article" date="2014" name="Front. Microbiol.">
        <title>High frequency of phylogenetically diverse reductive dehalogenase-homologous genes in deep subseafloor sedimentary metagenomes.</title>
        <authorList>
            <person name="Kawai M."/>
            <person name="Futagami T."/>
            <person name="Toyoda A."/>
            <person name="Takaki Y."/>
            <person name="Nishi S."/>
            <person name="Hori S."/>
            <person name="Arai W."/>
            <person name="Tsubouchi T."/>
            <person name="Morono Y."/>
            <person name="Uchiyama I."/>
            <person name="Ito T."/>
            <person name="Fujiyama A."/>
            <person name="Inagaki F."/>
            <person name="Takami H."/>
        </authorList>
    </citation>
    <scope>NUCLEOTIDE SEQUENCE</scope>
    <source>
        <strain evidence="4">Expedition CK06-06</strain>
    </source>
</reference>
<dbReference type="GO" id="GO:0005975">
    <property type="term" value="P:carbohydrate metabolic process"/>
    <property type="evidence" value="ECO:0007669"/>
    <property type="project" value="InterPro"/>
</dbReference>
<dbReference type="InterPro" id="IPR050406">
    <property type="entry name" value="FGGY_Carb_Kinase"/>
</dbReference>
<evidence type="ECO:0000256" key="2">
    <source>
        <dbReference type="ARBA" id="ARBA00022777"/>
    </source>
</evidence>
<dbReference type="PROSITE" id="PS00445">
    <property type="entry name" value="FGGY_KINASES_2"/>
    <property type="match status" value="1"/>
</dbReference>
<keyword evidence="1" id="KW-0808">Transferase</keyword>
<proteinExistence type="predicted"/>
<keyword evidence="2" id="KW-0418">Kinase</keyword>
<organism evidence="4">
    <name type="scientific">marine sediment metagenome</name>
    <dbReference type="NCBI Taxonomy" id="412755"/>
    <lineage>
        <taxon>unclassified sequences</taxon>
        <taxon>metagenomes</taxon>
        <taxon>ecological metagenomes</taxon>
    </lineage>
</organism>
<comment type="caution">
    <text evidence="4">The sequence shown here is derived from an EMBL/GenBank/DDBJ whole genome shotgun (WGS) entry which is preliminary data.</text>
</comment>
<evidence type="ECO:0000259" key="3">
    <source>
        <dbReference type="Pfam" id="PF02782"/>
    </source>
</evidence>
<dbReference type="GO" id="GO:0016773">
    <property type="term" value="F:phosphotransferase activity, alcohol group as acceptor"/>
    <property type="evidence" value="ECO:0007669"/>
    <property type="project" value="InterPro"/>
</dbReference>
<dbReference type="InterPro" id="IPR018483">
    <property type="entry name" value="Carb_kinase_FGGY_CS"/>
</dbReference>
<dbReference type="InterPro" id="IPR043129">
    <property type="entry name" value="ATPase_NBD"/>
</dbReference>